<dbReference type="OrthoDB" id="7057833at2"/>
<dbReference type="InterPro" id="IPR052523">
    <property type="entry name" value="Trichothecene_AcTrans"/>
</dbReference>
<feature type="domain" description="N-acetyltransferase" evidence="1">
    <location>
        <begin position="39"/>
        <end position="198"/>
    </location>
</feature>
<sequence>MTDDSLRPAAEALYLALKDDPFYAALEAVADRPDGPREAMLRYYLASMAEAERFGLLSLAPGKARGAAIWWLPQPPAIRDEKAVAQQAALQAAIGSRGRALYNRICAFMSDASADLTAQGDWYLSILGLHPDDQGQGLGRALIEPMIARADAEGAATYLETFVPRNHAFYRRLGYREAGAFTEPETDSRYSLMRRPAGG</sequence>
<reference evidence="2 3" key="1">
    <citation type="submission" date="2018-05" db="EMBL/GenBank/DDBJ databases">
        <title>Pararhodobacter marina sp. nov., isolated from deep-sea water of the Indian Ocean.</title>
        <authorList>
            <person name="Lai Q.Sr."/>
            <person name="Liu X."/>
            <person name="Shao Z."/>
        </authorList>
    </citation>
    <scope>NUCLEOTIDE SEQUENCE [LARGE SCALE GENOMIC DNA]</scope>
    <source>
        <strain evidence="2 3">CIC4N-9</strain>
    </source>
</reference>
<evidence type="ECO:0000313" key="3">
    <source>
        <dbReference type="Proteomes" id="UP000244940"/>
    </source>
</evidence>
<proteinExistence type="predicted"/>
<dbReference type="SUPFAM" id="SSF55729">
    <property type="entry name" value="Acyl-CoA N-acyltransferases (Nat)"/>
    <property type="match status" value="1"/>
</dbReference>
<dbReference type="CDD" id="cd04301">
    <property type="entry name" value="NAT_SF"/>
    <property type="match status" value="1"/>
</dbReference>
<organism evidence="2 3">
    <name type="scientific">Pararhodobacter marinus</name>
    <dbReference type="NCBI Taxonomy" id="2184063"/>
    <lineage>
        <taxon>Bacteria</taxon>
        <taxon>Pseudomonadati</taxon>
        <taxon>Pseudomonadota</taxon>
        <taxon>Alphaproteobacteria</taxon>
        <taxon>Rhodobacterales</taxon>
        <taxon>Paracoccaceae</taxon>
        <taxon>Pararhodobacter</taxon>
    </lineage>
</organism>
<dbReference type="Pfam" id="PF13508">
    <property type="entry name" value="Acetyltransf_7"/>
    <property type="match status" value="1"/>
</dbReference>
<dbReference type="PANTHER" id="PTHR42791:SF1">
    <property type="entry name" value="N-ACETYLTRANSFERASE DOMAIN-CONTAINING PROTEIN"/>
    <property type="match status" value="1"/>
</dbReference>
<keyword evidence="3" id="KW-1185">Reference proteome</keyword>
<dbReference type="Gene3D" id="3.40.630.30">
    <property type="match status" value="1"/>
</dbReference>
<evidence type="ECO:0000313" key="2">
    <source>
        <dbReference type="EMBL" id="PWE28244.1"/>
    </source>
</evidence>
<evidence type="ECO:0000259" key="1">
    <source>
        <dbReference type="PROSITE" id="PS51186"/>
    </source>
</evidence>
<dbReference type="InterPro" id="IPR016181">
    <property type="entry name" value="Acyl_CoA_acyltransferase"/>
</dbReference>
<dbReference type="EMBL" id="QEYD01000007">
    <property type="protein sequence ID" value="PWE28244.1"/>
    <property type="molecule type" value="Genomic_DNA"/>
</dbReference>
<dbReference type="RefSeq" id="WP_109533751.1">
    <property type="nucleotide sequence ID" value="NZ_QEYD01000007.1"/>
</dbReference>
<protein>
    <submittedName>
        <fullName evidence="2">N-acetyltransferase</fullName>
    </submittedName>
</protein>
<dbReference type="AlphaFoldDB" id="A0A2U2C8X6"/>
<accession>A0A2U2C8X6</accession>
<gene>
    <name evidence="2" type="ORF">C4N9_12955</name>
</gene>
<name>A0A2U2C8X6_9RHOB</name>
<comment type="caution">
    <text evidence="2">The sequence shown here is derived from an EMBL/GenBank/DDBJ whole genome shotgun (WGS) entry which is preliminary data.</text>
</comment>
<dbReference type="GeneID" id="94365801"/>
<dbReference type="PANTHER" id="PTHR42791">
    <property type="entry name" value="GNAT FAMILY ACETYLTRANSFERASE"/>
    <property type="match status" value="1"/>
</dbReference>
<dbReference type="GO" id="GO:0016747">
    <property type="term" value="F:acyltransferase activity, transferring groups other than amino-acyl groups"/>
    <property type="evidence" value="ECO:0007669"/>
    <property type="project" value="InterPro"/>
</dbReference>
<dbReference type="PROSITE" id="PS51186">
    <property type="entry name" value="GNAT"/>
    <property type="match status" value="1"/>
</dbReference>
<dbReference type="Proteomes" id="UP000244940">
    <property type="component" value="Unassembled WGS sequence"/>
</dbReference>
<dbReference type="InterPro" id="IPR000182">
    <property type="entry name" value="GNAT_dom"/>
</dbReference>
<keyword evidence="2" id="KW-0808">Transferase</keyword>